<protein>
    <submittedName>
        <fullName evidence="1">Uncharacterized protein</fullName>
    </submittedName>
</protein>
<sequence>MDFKKERVNSHNNWPEIKLFKAEQKFRELLEKRQPIRPFQQANLQYDSDPDYQKMIGHFLNGLEALPDRPDYMFDHCFTVIDRAASPLFPSKGITGIVEGLGKKLMAQSPVEWEGIVDDLTTAMPLSSYRYIAKNICEAHLGSNTHSGYIVSRVKSFLKSHRYAEFIDKFVVKPGLTLSNPIPHDALQRTANFLKLYASGDVATKHVGSSTYPTLDLSNPNNKRSPAKRAEFLLSLYAFIARNERAHGELLSPFRSSKADLKRYESYYFLAAMTYTFALGVLELRQWGGVTPTDIRRCCSDNLAIQKALFV</sequence>
<dbReference type="AlphaFoldDB" id="A0A3N8PZ02"/>
<reference evidence="1 2" key="1">
    <citation type="submission" date="2018-08" db="EMBL/GenBank/DDBJ databases">
        <title>Comparative analysis of Burkholderia isolates from Puerto Rico.</title>
        <authorList>
            <person name="Hall C."/>
            <person name="Sahl J."/>
            <person name="Wagner D."/>
        </authorList>
    </citation>
    <scope>NUCLEOTIDE SEQUENCE [LARGE SCALE GENOMIC DNA]</scope>
    <source>
        <strain evidence="1 2">Bp9001</strain>
    </source>
</reference>
<evidence type="ECO:0000313" key="2">
    <source>
        <dbReference type="Proteomes" id="UP000269271"/>
    </source>
</evidence>
<organism evidence="1 2">
    <name type="scientific">Burkholderia contaminans</name>
    <dbReference type="NCBI Taxonomy" id="488447"/>
    <lineage>
        <taxon>Bacteria</taxon>
        <taxon>Pseudomonadati</taxon>
        <taxon>Pseudomonadota</taxon>
        <taxon>Betaproteobacteria</taxon>
        <taxon>Burkholderiales</taxon>
        <taxon>Burkholderiaceae</taxon>
        <taxon>Burkholderia</taxon>
        <taxon>Burkholderia cepacia complex</taxon>
    </lineage>
</organism>
<accession>A0A3N8PZ02</accession>
<name>A0A3N8PZ02_9BURK</name>
<dbReference type="RefSeq" id="WP_124619845.1">
    <property type="nucleotide sequence ID" value="NZ_JAPQZI010000008.1"/>
</dbReference>
<evidence type="ECO:0000313" key="1">
    <source>
        <dbReference type="EMBL" id="RQT16818.1"/>
    </source>
</evidence>
<dbReference type="Proteomes" id="UP000269271">
    <property type="component" value="Unassembled WGS sequence"/>
</dbReference>
<gene>
    <name evidence="1" type="ORF">DF037_36250</name>
</gene>
<proteinExistence type="predicted"/>
<dbReference type="EMBL" id="QTQX01000036">
    <property type="protein sequence ID" value="RQT16818.1"/>
    <property type="molecule type" value="Genomic_DNA"/>
</dbReference>
<comment type="caution">
    <text evidence="1">The sequence shown here is derived from an EMBL/GenBank/DDBJ whole genome shotgun (WGS) entry which is preliminary data.</text>
</comment>